<keyword evidence="1" id="KW-0963">Cytoplasm</keyword>
<dbReference type="PANTHER" id="PTHR46796:SF13">
    <property type="entry name" value="HTH-TYPE TRANSCRIPTIONAL ACTIVATOR RHAS"/>
    <property type="match status" value="1"/>
</dbReference>
<comment type="caution">
    <text evidence="7">The sequence shown here is derived from an EMBL/GenBank/DDBJ whole genome shotgun (WGS) entry which is preliminary data.</text>
</comment>
<dbReference type="SUPFAM" id="SSF46689">
    <property type="entry name" value="Homeodomain-like"/>
    <property type="match status" value="2"/>
</dbReference>
<dbReference type="PROSITE" id="PS00041">
    <property type="entry name" value="HTH_ARAC_FAMILY_1"/>
    <property type="match status" value="1"/>
</dbReference>
<proteinExistence type="predicted"/>
<reference evidence="8" key="1">
    <citation type="journal article" date="2019" name="Int. J. Syst. Evol. Microbiol.">
        <title>The Global Catalogue of Microorganisms (GCM) 10K type strain sequencing project: providing services to taxonomists for standard genome sequencing and annotation.</title>
        <authorList>
            <consortium name="The Broad Institute Genomics Platform"/>
            <consortium name="The Broad Institute Genome Sequencing Center for Infectious Disease"/>
            <person name="Wu L."/>
            <person name="Ma J."/>
        </authorList>
    </citation>
    <scope>NUCLEOTIDE SEQUENCE [LARGE SCALE GENOMIC DNA]</scope>
    <source>
        <strain evidence="8">JCM 13250</strain>
    </source>
</reference>
<keyword evidence="2" id="KW-0805">Transcription regulation</keyword>
<dbReference type="PRINTS" id="PR00032">
    <property type="entry name" value="HTHARAC"/>
</dbReference>
<dbReference type="PANTHER" id="PTHR46796">
    <property type="entry name" value="HTH-TYPE TRANSCRIPTIONAL ACTIVATOR RHAS-RELATED"/>
    <property type="match status" value="1"/>
</dbReference>
<dbReference type="RefSeq" id="WP_344128808.1">
    <property type="nucleotide sequence ID" value="NZ_BAAALT010000053.1"/>
</dbReference>
<dbReference type="InterPro" id="IPR037923">
    <property type="entry name" value="HTH-like"/>
</dbReference>
<dbReference type="SMART" id="SM00342">
    <property type="entry name" value="HTH_ARAC"/>
    <property type="match status" value="1"/>
</dbReference>
<evidence type="ECO:0000256" key="4">
    <source>
        <dbReference type="ARBA" id="ARBA00023159"/>
    </source>
</evidence>
<dbReference type="InterPro" id="IPR032783">
    <property type="entry name" value="AraC_lig"/>
</dbReference>
<organism evidence="7 8">
    <name type="scientific">Luedemannella flava</name>
    <dbReference type="NCBI Taxonomy" id="349316"/>
    <lineage>
        <taxon>Bacteria</taxon>
        <taxon>Bacillati</taxon>
        <taxon>Actinomycetota</taxon>
        <taxon>Actinomycetes</taxon>
        <taxon>Micromonosporales</taxon>
        <taxon>Micromonosporaceae</taxon>
        <taxon>Luedemannella</taxon>
    </lineage>
</organism>
<dbReference type="Proteomes" id="UP001500218">
    <property type="component" value="Unassembled WGS sequence"/>
</dbReference>
<evidence type="ECO:0000256" key="5">
    <source>
        <dbReference type="ARBA" id="ARBA00023163"/>
    </source>
</evidence>
<keyword evidence="4" id="KW-0010">Activator</keyword>
<evidence type="ECO:0000256" key="2">
    <source>
        <dbReference type="ARBA" id="ARBA00023015"/>
    </source>
</evidence>
<gene>
    <name evidence="7" type="ORF">GCM10009682_20650</name>
</gene>
<evidence type="ECO:0000313" key="8">
    <source>
        <dbReference type="Proteomes" id="UP001500218"/>
    </source>
</evidence>
<protein>
    <submittedName>
        <fullName evidence="7">AraC family transcriptional regulator</fullName>
    </submittedName>
</protein>
<name>A0ABP4Y5A9_9ACTN</name>
<dbReference type="InterPro" id="IPR050204">
    <property type="entry name" value="AraC_XylS_family_regulators"/>
</dbReference>
<dbReference type="InterPro" id="IPR020449">
    <property type="entry name" value="Tscrpt_reg_AraC-type_HTH"/>
</dbReference>
<dbReference type="SUPFAM" id="SSF51215">
    <property type="entry name" value="Regulatory protein AraC"/>
    <property type="match status" value="1"/>
</dbReference>
<dbReference type="InterPro" id="IPR018060">
    <property type="entry name" value="HTH_AraC"/>
</dbReference>
<keyword evidence="3" id="KW-0238">DNA-binding</keyword>
<dbReference type="Pfam" id="PF12833">
    <property type="entry name" value="HTH_18"/>
    <property type="match status" value="1"/>
</dbReference>
<evidence type="ECO:0000256" key="3">
    <source>
        <dbReference type="ARBA" id="ARBA00023125"/>
    </source>
</evidence>
<evidence type="ECO:0000313" key="7">
    <source>
        <dbReference type="EMBL" id="GAA1798903.1"/>
    </source>
</evidence>
<evidence type="ECO:0000256" key="1">
    <source>
        <dbReference type="ARBA" id="ARBA00022490"/>
    </source>
</evidence>
<keyword evidence="8" id="KW-1185">Reference proteome</keyword>
<dbReference type="InterPro" id="IPR011051">
    <property type="entry name" value="RmlC_Cupin_sf"/>
</dbReference>
<dbReference type="Gene3D" id="1.10.10.60">
    <property type="entry name" value="Homeodomain-like"/>
    <property type="match status" value="2"/>
</dbReference>
<dbReference type="InterPro" id="IPR009057">
    <property type="entry name" value="Homeodomain-like_sf"/>
</dbReference>
<keyword evidence="5" id="KW-0804">Transcription</keyword>
<evidence type="ECO:0000259" key="6">
    <source>
        <dbReference type="PROSITE" id="PS01124"/>
    </source>
</evidence>
<accession>A0ABP4Y5A9</accession>
<dbReference type="SUPFAM" id="SSF51182">
    <property type="entry name" value="RmlC-like cupins"/>
    <property type="match status" value="1"/>
</dbReference>
<dbReference type="InterPro" id="IPR018062">
    <property type="entry name" value="HTH_AraC-typ_CS"/>
</dbReference>
<dbReference type="PROSITE" id="PS01124">
    <property type="entry name" value="HTH_ARAC_FAMILY_2"/>
    <property type="match status" value="1"/>
</dbReference>
<dbReference type="EMBL" id="BAAALT010000053">
    <property type="protein sequence ID" value="GAA1798903.1"/>
    <property type="molecule type" value="Genomic_DNA"/>
</dbReference>
<sequence>MDALSEVLAAGQVGRPVSARTVGRTPWALRMIFPGAAVFHVAMQGSAWLTVDGHAPLRLDPGDVALLPHGSTHTLGDDPATPPVELGSLADAHPPGQAIASAEFGGDGARSTLLCGAYLLTQAAPQHPMLGSLPAVMHLPASRGADPQLRALVDLLASEVERPGPGSTTIVSSLVDAMFAYLLRTWCATNPGACPQWLAALADPVLGRALVAVHADPAAPWTVGQLASVAGLSRAAFARRFAEQVGLPPLTYLTRWRMVRAQQVLRANSAPLDTVAREVGYDSAFAFSKAFKRHTGVSPARYRESVR</sequence>
<feature type="domain" description="HTH araC/xylS-type" evidence="6">
    <location>
        <begin position="207"/>
        <end position="305"/>
    </location>
</feature>
<dbReference type="Pfam" id="PF12852">
    <property type="entry name" value="Cupin_6"/>
    <property type="match status" value="1"/>
</dbReference>